<comment type="function">
    <text evidence="8">Catalyzes the synthesis of activated sulfate.</text>
</comment>
<evidence type="ECO:0000259" key="10">
    <source>
        <dbReference type="Pfam" id="PF01747"/>
    </source>
</evidence>
<dbReference type="SUPFAM" id="SSF52540">
    <property type="entry name" value="P-loop containing nucleoside triphosphate hydrolases"/>
    <property type="match status" value="1"/>
</dbReference>
<dbReference type="GO" id="GO:0019379">
    <property type="term" value="P:sulfate assimilation, phosphoadenylyl sulfate reduction by phosphoadenylyl-sulfate reductase (thioredoxin)"/>
    <property type="evidence" value="ECO:0007669"/>
    <property type="project" value="TreeGrafter"/>
</dbReference>
<dbReference type="PANTHER" id="PTHR42700">
    <property type="entry name" value="SULFATE ADENYLYLTRANSFERASE"/>
    <property type="match status" value="1"/>
</dbReference>
<dbReference type="InterPro" id="IPR014729">
    <property type="entry name" value="Rossmann-like_a/b/a_fold"/>
</dbReference>
<dbReference type="NCBIfam" id="TIGR00455">
    <property type="entry name" value="apsK"/>
    <property type="match status" value="1"/>
</dbReference>
<keyword evidence="6 8" id="KW-0067">ATP-binding</keyword>
<dbReference type="KEGG" id="xba:C7S18_11750"/>
<dbReference type="InterPro" id="IPR002891">
    <property type="entry name" value="APS"/>
</dbReference>
<comment type="catalytic activity">
    <reaction evidence="1 8">
        <text>adenosine 5'-phosphosulfate + ATP = 3'-phosphoadenylyl sulfate + ADP + H(+)</text>
        <dbReference type="Rhea" id="RHEA:24152"/>
        <dbReference type="ChEBI" id="CHEBI:15378"/>
        <dbReference type="ChEBI" id="CHEBI:30616"/>
        <dbReference type="ChEBI" id="CHEBI:58243"/>
        <dbReference type="ChEBI" id="CHEBI:58339"/>
        <dbReference type="ChEBI" id="CHEBI:456216"/>
        <dbReference type="EC" id="2.7.1.25"/>
    </reaction>
</comment>
<keyword evidence="13" id="KW-1185">Reference proteome</keyword>
<dbReference type="InterPro" id="IPR050512">
    <property type="entry name" value="Sulf_AdTrans/APS_kinase"/>
</dbReference>
<sequence length="576" mass="62897">MRTYSAHGGPLVDCYLVGAALDALRVRLTELPRLDLSPRQLCDLDLIANGAFSPLTGFLGEADYNSVVTNMRLADGTLWPMPITLDVSEAVAEQAVAAGGLVLTDAEGVPVAVLDRPTAFRPDLRREAELVFGTVDAKHPAVAFLLERSKPVYLGGDVLAINAPLHYDFRRLRQTPRQLQDAFAEQGFARVVAFQTRNPMHKAHFELTRRAAEAIGGALLIHPVVGLTKPGDIDHYTRVRCYEQLLPHYPGHRTVLSLLNLAMRMGGPREALWHALIRKNHGCTHFIVGRDHAGPGSSSAGQPFYGPYDAQHLVSQFADEIGITMVPFAEMVYVEERQDYAPIDEVKPGETVLNISGTEMRRLLMEGAAIPAWFTFPEVAAELQRTHPPRAHQGFTVFFTGLSGAGKSTIANALMVSLLERGGRAVTLLDGDLVRKHLSSELGFSREHRMLNVSRIGFVASEITKNGGVAVCAPIAPYAESRLAARQMVEAYGPFVEIHVSTSLEVCEQRDRKGLYALARAGKIQSFTGISDPYEVPENPELRIDTATLTQTEAVQRVLDYLVALGVIAAEAEVTA</sequence>
<keyword evidence="5 8" id="KW-0547">Nucleotide-binding</keyword>
<dbReference type="InterPro" id="IPR025980">
    <property type="entry name" value="ATP-Sase_PUA-like_dom"/>
</dbReference>
<comment type="similarity">
    <text evidence="8">Belongs to the APS kinase family.</text>
</comment>
<dbReference type="InterPro" id="IPR015947">
    <property type="entry name" value="PUA-like_sf"/>
</dbReference>
<dbReference type="HAMAP" id="MF_00065">
    <property type="entry name" value="Adenylyl_sulf_kinase"/>
    <property type="match status" value="1"/>
</dbReference>
<dbReference type="InterPro" id="IPR059117">
    <property type="entry name" value="APS_kinase_dom"/>
</dbReference>
<comment type="caution">
    <text evidence="8">Lacks conserved residue(s) required for the propagation of feature annotation.</text>
</comment>
<dbReference type="Proteomes" id="UP000241074">
    <property type="component" value="Chromosome"/>
</dbReference>
<dbReference type="NCBIfam" id="NF004040">
    <property type="entry name" value="PRK05537.1"/>
    <property type="match status" value="1"/>
</dbReference>
<dbReference type="GO" id="GO:0004020">
    <property type="term" value="F:adenylylsulfate kinase activity"/>
    <property type="evidence" value="ECO:0007669"/>
    <property type="project" value="UniProtKB-UniRule"/>
</dbReference>
<evidence type="ECO:0000256" key="2">
    <source>
        <dbReference type="ARBA" id="ARBA00004806"/>
    </source>
</evidence>
<evidence type="ECO:0000313" key="12">
    <source>
        <dbReference type="EMBL" id="AVP97829.1"/>
    </source>
</evidence>
<proteinExistence type="inferred from homology"/>
<dbReference type="EMBL" id="CP027860">
    <property type="protein sequence ID" value="AVP97829.1"/>
    <property type="molecule type" value="Genomic_DNA"/>
</dbReference>
<dbReference type="GO" id="GO:0010134">
    <property type="term" value="P:sulfate assimilation via adenylyl sulfate reduction"/>
    <property type="evidence" value="ECO:0007669"/>
    <property type="project" value="TreeGrafter"/>
</dbReference>
<dbReference type="RefSeq" id="WP_106891749.1">
    <property type="nucleotide sequence ID" value="NZ_CP027860.1"/>
</dbReference>
<dbReference type="Pfam" id="PF01583">
    <property type="entry name" value="APS_kinase"/>
    <property type="match status" value="1"/>
</dbReference>
<protein>
    <recommendedName>
        <fullName evidence="8">Adenylyl-sulfate kinase</fullName>
        <ecNumber evidence="8">2.7.1.25</ecNumber>
    </recommendedName>
    <alternativeName>
        <fullName evidence="8">APS kinase</fullName>
    </alternativeName>
    <alternativeName>
        <fullName evidence="8">ATP adenosine-5'-phosphosulfate 3'-phosphotransferase</fullName>
    </alternativeName>
    <alternativeName>
        <fullName evidence="8">Adenosine-5'-phosphosulfate kinase</fullName>
    </alternativeName>
</protein>
<dbReference type="GO" id="GO:0004781">
    <property type="term" value="F:sulfate adenylyltransferase (ATP) activity"/>
    <property type="evidence" value="ECO:0007669"/>
    <property type="project" value="UniProtKB-EC"/>
</dbReference>
<keyword evidence="8" id="KW-0597">Phosphoprotein</keyword>
<reference evidence="12 13" key="2">
    <citation type="submission" date="2018-03" db="EMBL/GenBank/DDBJ databases">
        <authorList>
            <person name="Keele B.F."/>
        </authorList>
    </citation>
    <scope>NUCLEOTIDE SEQUENCE [LARGE SCALE GENOMIC DNA]</scope>
    <source>
        <strain evidence="12 13">D13</strain>
    </source>
</reference>
<dbReference type="Pfam" id="PF14306">
    <property type="entry name" value="PUA_2"/>
    <property type="match status" value="1"/>
</dbReference>
<dbReference type="AlphaFoldDB" id="A0A2P1PSK3"/>
<evidence type="ECO:0000256" key="5">
    <source>
        <dbReference type="ARBA" id="ARBA00022741"/>
    </source>
</evidence>
<accession>A0A2P1PSK3</accession>
<dbReference type="InterPro" id="IPR024951">
    <property type="entry name" value="Sulfurylase_cat_dom"/>
</dbReference>
<feature type="binding site" evidence="8">
    <location>
        <begin position="401"/>
        <end position="408"/>
    </location>
    <ligand>
        <name>ATP</name>
        <dbReference type="ChEBI" id="CHEBI:30616"/>
    </ligand>
</feature>
<evidence type="ECO:0000256" key="8">
    <source>
        <dbReference type="HAMAP-Rule" id="MF_00065"/>
    </source>
</evidence>
<dbReference type="Gene3D" id="3.10.400.10">
    <property type="entry name" value="Sulfate adenylyltransferase"/>
    <property type="match status" value="1"/>
</dbReference>
<dbReference type="CDD" id="cd00517">
    <property type="entry name" value="ATPS"/>
    <property type="match status" value="1"/>
</dbReference>
<dbReference type="FunFam" id="3.40.50.300:FF:000802">
    <property type="entry name" value="Sulfate adenylyltransferase"/>
    <property type="match status" value="1"/>
</dbReference>
<feature type="domain" description="Sulphate adenylyltransferase catalytic" evidence="10">
    <location>
        <begin position="171"/>
        <end position="385"/>
    </location>
</feature>
<dbReference type="Gene3D" id="3.40.50.620">
    <property type="entry name" value="HUPs"/>
    <property type="match status" value="1"/>
</dbReference>
<evidence type="ECO:0000256" key="3">
    <source>
        <dbReference type="ARBA" id="ARBA00022679"/>
    </source>
</evidence>
<dbReference type="GO" id="GO:0070814">
    <property type="term" value="P:hydrogen sulfide biosynthetic process"/>
    <property type="evidence" value="ECO:0007669"/>
    <property type="project" value="UniProtKB-UniRule"/>
</dbReference>
<feature type="domain" description="ATP-sulfurylase PUA-like" evidence="11">
    <location>
        <begin position="5"/>
        <end position="162"/>
    </location>
</feature>
<gene>
    <name evidence="8" type="primary">cysC</name>
    <name evidence="12" type="ORF">C7S18_11750</name>
</gene>
<dbReference type="NCBIfam" id="TIGR00339">
    <property type="entry name" value="sopT"/>
    <property type="match status" value="1"/>
</dbReference>
<organism evidence="12 13">
    <name type="scientific">Ahniella affigens</name>
    <dbReference type="NCBI Taxonomy" id="2021234"/>
    <lineage>
        <taxon>Bacteria</taxon>
        <taxon>Pseudomonadati</taxon>
        <taxon>Pseudomonadota</taxon>
        <taxon>Gammaproteobacteria</taxon>
        <taxon>Lysobacterales</taxon>
        <taxon>Rhodanobacteraceae</taxon>
        <taxon>Ahniella</taxon>
    </lineage>
</organism>
<dbReference type="InterPro" id="IPR027417">
    <property type="entry name" value="P-loop_NTPase"/>
</dbReference>
<dbReference type="PANTHER" id="PTHR42700:SF1">
    <property type="entry name" value="SULFATE ADENYLYLTRANSFERASE"/>
    <property type="match status" value="1"/>
</dbReference>
<keyword evidence="4 12" id="KW-0548">Nucleotidyltransferase</keyword>
<dbReference type="CDD" id="cd02027">
    <property type="entry name" value="APSK"/>
    <property type="match status" value="1"/>
</dbReference>
<evidence type="ECO:0000256" key="6">
    <source>
        <dbReference type="ARBA" id="ARBA00022840"/>
    </source>
</evidence>
<dbReference type="SUPFAM" id="SSF52374">
    <property type="entry name" value="Nucleotidylyl transferase"/>
    <property type="match status" value="1"/>
</dbReference>
<keyword evidence="8" id="KW-0418">Kinase</keyword>
<dbReference type="Pfam" id="PF01747">
    <property type="entry name" value="ATP-sulfurylase"/>
    <property type="match status" value="1"/>
</dbReference>
<dbReference type="OrthoDB" id="9804504at2"/>
<dbReference type="SUPFAM" id="SSF88697">
    <property type="entry name" value="PUA domain-like"/>
    <property type="match status" value="1"/>
</dbReference>
<evidence type="ECO:0000259" key="11">
    <source>
        <dbReference type="Pfam" id="PF14306"/>
    </source>
</evidence>
<dbReference type="EC" id="2.7.1.25" evidence="8"/>
<dbReference type="GO" id="GO:0005524">
    <property type="term" value="F:ATP binding"/>
    <property type="evidence" value="ECO:0007669"/>
    <property type="project" value="UniProtKB-UniRule"/>
</dbReference>
<name>A0A2P1PSK3_9GAMM</name>
<evidence type="ECO:0000256" key="4">
    <source>
        <dbReference type="ARBA" id="ARBA00022695"/>
    </source>
</evidence>
<dbReference type="GO" id="GO:0005737">
    <property type="term" value="C:cytoplasm"/>
    <property type="evidence" value="ECO:0007669"/>
    <property type="project" value="TreeGrafter"/>
</dbReference>
<comment type="catalytic activity">
    <reaction evidence="7">
        <text>sulfate + ATP + H(+) = adenosine 5'-phosphosulfate + diphosphate</text>
        <dbReference type="Rhea" id="RHEA:18133"/>
        <dbReference type="ChEBI" id="CHEBI:15378"/>
        <dbReference type="ChEBI" id="CHEBI:16189"/>
        <dbReference type="ChEBI" id="CHEBI:30616"/>
        <dbReference type="ChEBI" id="CHEBI:33019"/>
        <dbReference type="ChEBI" id="CHEBI:58243"/>
        <dbReference type="EC" id="2.7.7.4"/>
    </reaction>
</comment>
<feature type="domain" description="APS kinase" evidence="9">
    <location>
        <begin position="393"/>
        <end position="545"/>
    </location>
</feature>
<evidence type="ECO:0000256" key="1">
    <source>
        <dbReference type="ARBA" id="ARBA00001823"/>
    </source>
</evidence>
<evidence type="ECO:0000259" key="9">
    <source>
        <dbReference type="Pfam" id="PF01583"/>
    </source>
</evidence>
<keyword evidence="3 8" id="KW-0808">Transferase</keyword>
<reference evidence="12 13" key="1">
    <citation type="submission" date="2018-03" db="EMBL/GenBank/DDBJ databases">
        <title>Ahniella affigens gen. nov., sp. nov., a gammaproteobacterium isolated from sandy soil near a stream.</title>
        <authorList>
            <person name="Ko Y."/>
            <person name="Kim J.-H."/>
        </authorList>
    </citation>
    <scope>NUCLEOTIDE SEQUENCE [LARGE SCALE GENOMIC DNA]</scope>
    <source>
        <strain evidence="12 13">D13</strain>
    </source>
</reference>
<evidence type="ECO:0000256" key="7">
    <source>
        <dbReference type="ARBA" id="ARBA00049370"/>
    </source>
</evidence>
<evidence type="ECO:0000313" key="13">
    <source>
        <dbReference type="Proteomes" id="UP000241074"/>
    </source>
</evidence>
<dbReference type="UniPathway" id="UPA00140">
    <property type="reaction ID" value="UER00205"/>
</dbReference>
<comment type="pathway">
    <text evidence="2 8">Sulfur metabolism; hydrogen sulfide biosynthesis; sulfite from sulfate: step 2/3.</text>
</comment>
<dbReference type="NCBIfam" id="NF003013">
    <property type="entry name" value="PRK03846.1"/>
    <property type="match status" value="1"/>
</dbReference>
<dbReference type="InterPro" id="IPR002650">
    <property type="entry name" value="Sulphate_adenylyltransferase"/>
</dbReference>
<dbReference type="Gene3D" id="3.40.50.300">
    <property type="entry name" value="P-loop containing nucleotide triphosphate hydrolases"/>
    <property type="match status" value="1"/>
</dbReference>